<sequence length="156" mass="17989">MGIAEGLLGVSESLGQIAETQSSQALQLYAARADQRERDRMYEWRKFENEQAQGWKQKSYDLQQKQFGISEKEFGLREGEFKLKQEKFNAADWQLEATEVNDYDEYGNITGSHVEKFIWNKKDPTQTASMGLYGWEWHDSTGGMSGGLLDNYPDRN</sequence>
<feature type="non-terminal residue" evidence="1">
    <location>
        <position position="156"/>
    </location>
</feature>
<protein>
    <submittedName>
        <fullName evidence="1">Uncharacterized protein</fullName>
    </submittedName>
</protein>
<name>A0A382GNJ1_9ZZZZ</name>
<accession>A0A382GNJ1</accession>
<gene>
    <name evidence="1" type="ORF">METZ01_LOCUS229403</name>
</gene>
<reference evidence="1" key="1">
    <citation type="submission" date="2018-05" db="EMBL/GenBank/DDBJ databases">
        <authorList>
            <person name="Lanie J.A."/>
            <person name="Ng W.-L."/>
            <person name="Kazmierczak K.M."/>
            <person name="Andrzejewski T.M."/>
            <person name="Davidsen T.M."/>
            <person name="Wayne K.J."/>
            <person name="Tettelin H."/>
            <person name="Glass J.I."/>
            <person name="Rusch D."/>
            <person name="Podicherti R."/>
            <person name="Tsui H.-C.T."/>
            <person name="Winkler M.E."/>
        </authorList>
    </citation>
    <scope>NUCLEOTIDE SEQUENCE</scope>
</reference>
<dbReference type="EMBL" id="UINC01056475">
    <property type="protein sequence ID" value="SVB76549.1"/>
    <property type="molecule type" value="Genomic_DNA"/>
</dbReference>
<proteinExistence type="predicted"/>
<organism evidence="1">
    <name type="scientific">marine metagenome</name>
    <dbReference type="NCBI Taxonomy" id="408172"/>
    <lineage>
        <taxon>unclassified sequences</taxon>
        <taxon>metagenomes</taxon>
        <taxon>ecological metagenomes</taxon>
    </lineage>
</organism>
<evidence type="ECO:0000313" key="1">
    <source>
        <dbReference type="EMBL" id="SVB76549.1"/>
    </source>
</evidence>
<dbReference type="AlphaFoldDB" id="A0A382GNJ1"/>